<keyword evidence="2" id="KW-1003">Cell membrane</keyword>
<evidence type="ECO:0000259" key="9">
    <source>
        <dbReference type="Pfam" id="PF12821"/>
    </source>
</evidence>
<keyword evidence="11" id="KW-1185">Reference proteome</keyword>
<sequence>MDLLITLIDDMFFASIPAVGFALIFNVPPKALGYCAILGAIGHASRTLLMHFGVSIVFGTFFAAGLIGFIGVRIAQHYLAHPKVFTVAAIIPMIPGVYAYKAMIAIVRINSLGSSPELFNQMVDNFVKGCFILGALVFGLALPRLLFYRGTPVV</sequence>
<evidence type="ECO:0000256" key="3">
    <source>
        <dbReference type="ARBA" id="ARBA00022519"/>
    </source>
</evidence>
<evidence type="ECO:0000256" key="5">
    <source>
        <dbReference type="ARBA" id="ARBA00022989"/>
    </source>
</evidence>
<evidence type="ECO:0000256" key="2">
    <source>
        <dbReference type="ARBA" id="ARBA00022475"/>
    </source>
</evidence>
<dbReference type="RefSeq" id="WP_011201022.1">
    <property type="nucleotide sequence ID" value="NZ_CP015031.1"/>
</dbReference>
<reference evidence="10 11" key="1">
    <citation type="submission" date="2016-10" db="EMBL/GenBank/DDBJ databases">
        <authorList>
            <person name="Varghese N."/>
            <person name="Submissions S."/>
        </authorList>
    </citation>
    <scope>NUCLEOTIDE SEQUENCE [LARGE SCALE GENOMIC DNA]</scope>
    <source>
        <strain evidence="10 11">DSM 22022</strain>
    </source>
</reference>
<comment type="similarity">
    <text evidence="7">Belongs to the ThrE exporter (TC 2.A.79) family.</text>
</comment>
<feature type="transmembrane region" description="Helical" evidence="8">
    <location>
        <begin position="126"/>
        <end position="147"/>
    </location>
</feature>
<feature type="transmembrane region" description="Helical" evidence="8">
    <location>
        <begin position="12"/>
        <end position="28"/>
    </location>
</feature>
<evidence type="ECO:0000313" key="11">
    <source>
        <dbReference type="Proteomes" id="UP000199588"/>
    </source>
</evidence>
<evidence type="ECO:0000256" key="6">
    <source>
        <dbReference type="ARBA" id="ARBA00023136"/>
    </source>
</evidence>
<feature type="transmembrane region" description="Helical" evidence="8">
    <location>
        <begin position="84"/>
        <end position="106"/>
    </location>
</feature>
<dbReference type="Pfam" id="PF12821">
    <property type="entry name" value="ThrE_2"/>
    <property type="match status" value="1"/>
</dbReference>
<dbReference type="EMBL" id="FMUQ01000015">
    <property type="protein sequence ID" value="SCY19220.1"/>
    <property type="molecule type" value="Genomic_DNA"/>
</dbReference>
<keyword evidence="5 8" id="KW-1133">Transmembrane helix</keyword>
<dbReference type="Proteomes" id="UP000199588">
    <property type="component" value="Unassembled WGS sequence"/>
</dbReference>
<feature type="domain" description="Threonine/Serine exporter ThrE" evidence="9">
    <location>
        <begin position="10"/>
        <end position="145"/>
    </location>
</feature>
<evidence type="ECO:0000256" key="8">
    <source>
        <dbReference type="SAM" id="Phobius"/>
    </source>
</evidence>
<evidence type="ECO:0000256" key="4">
    <source>
        <dbReference type="ARBA" id="ARBA00022692"/>
    </source>
</evidence>
<feature type="transmembrane region" description="Helical" evidence="8">
    <location>
        <begin position="48"/>
        <end position="72"/>
    </location>
</feature>
<name>A0A1G5DXI2_9PAST</name>
<comment type="subcellular location">
    <subcellularLocation>
        <location evidence="1">Cell membrane</location>
        <topology evidence="1">Multi-pass membrane protein</topology>
    </subcellularLocation>
</comment>
<dbReference type="InterPro" id="IPR050539">
    <property type="entry name" value="ThrE_Dicarb/AminoAcid_Exp"/>
</dbReference>
<keyword evidence="4 8" id="KW-0812">Transmembrane</keyword>
<accession>A0A1G5DXI2</accession>
<evidence type="ECO:0000256" key="7">
    <source>
        <dbReference type="ARBA" id="ARBA00034125"/>
    </source>
</evidence>
<evidence type="ECO:0000256" key="1">
    <source>
        <dbReference type="ARBA" id="ARBA00004651"/>
    </source>
</evidence>
<gene>
    <name evidence="10" type="ORF">SAMN02910354_01786</name>
</gene>
<dbReference type="PANTHER" id="PTHR34390:SF1">
    <property type="entry name" value="SUCCINATE TRANSPORTER SUBUNIT YJJB-RELATED"/>
    <property type="match status" value="1"/>
</dbReference>
<dbReference type="InterPro" id="IPR024528">
    <property type="entry name" value="ThrE_2"/>
</dbReference>
<evidence type="ECO:0000313" key="10">
    <source>
        <dbReference type="EMBL" id="SCY19220.1"/>
    </source>
</evidence>
<organism evidence="10 11">
    <name type="scientific">Basfia succiniciproducens</name>
    <dbReference type="NCBI Taxonomy" id="653940"/>
    <lineage>
        <taxon>Bacteria</taxon>
        <taxon>Pseudomonadati</taxon>
        <taxon>Pseudomonadota</taxon>
        <taxon>Gammaproteobacteria</taxon>
        <taxon>Pasteurellales</taxon>
        <taxon>Pasteurellaceae</taxon>
        <taxon>Basfia</taxon>
    </lineage>
</organism>
<protein>
    <submittedName>
        <fullName evidence="10">Uncharacterized membrane protein YjjB, DUF3815 family</fullName>
    </submittedName>
</protein>
<dbReference type="PANTHER" id="PTHR34390">
    <property type="entry name" value="UPF0442 PROTEIN YJJB-RELATED"/>
    <property type="match status" value="1"/>
</dbReference>
<proteinExistence type="inferred from homology"/>
<keyword evidence="3" id="KW-0997">Cell inner membrane</keyword>
<keyword evidence="6 8" id="KW-0472">Membrane</keyword>
<comment type="caution">
    <text evidence="10">The sequence shown here is derived from an EMBL/GenBank/DDBJ whole genome shotgun (WGS) entry which is preliminary data.</text>
</comment>